<dbReference type="Pfam" id="PF00440">
    <property type="entry name" value="TetR_N"/>
    <property type="match status" value="1"/>
</dbReference>
<comment type="caution">
    <text evidence="4">The sequence shown here is derived from an EMBL/GenBank/DDBJ whole genome shotgun (WGS) entry which is preliminary data.</text>
</comment>
<dbReference type="InterPro" id="IPR001647">
    <property type="entry name" value="HTH_TetR"/>
</dbReference>
<dbReference type="PANTHER" id="PTHR30055:SF146">
    <property type="entry name" value="HTH-TYPE TRANSCRIPTIONAL DUAL REGULATOR CECR"/>
    <property type="match status" value="1"/>
</dbReference>
<dbReference type="NCBIfam" id="NF008587">
    <property type="entry name" value="PRK11552.1"/>
    <property type="match status" value="1"/>
</dbReference>
<dbReference type="Pfam" id="PF09209">
    <property type="entry name" value="CecR_C"/>
    <property type="match status" value="1"/>
</dbReference>
<dbReference type="Gene3D" id="1.10.10.60">
    <property type="entry name" value="Homeodomain-like"/>
    <property type="match status" value="1"/>
</dbReference>
<dbReference type="GO" id="GO:0003700">
    <property type="term" value="F:DNA-binding transcription factor activity"/>
    <property type="evidence" value="ECO:0007669"/>
    <property type="project" value="TreeGrafter"/>
</dbReference>
<name>A0A1Q4P3K8_SERMA</name>
<dbReference type="PROSITE" id="PS01081">
    <property type="entry name" value="HTH_TETR_1"/>
    <property type="match status" value="1"/>
</dbReference>
<dbReference type="PRINTS" id="PR00455">
    <property type="entry name" value="HTHTETR"/>
</dbReference>
<dbReference type="InterPro" id="IPR015292">
    <property type="entry name" value="Tscrpt_reg_YbiH_C"/>
</dbReference>
<evidence type="ECO:0000256" key="2">
    <source>
        <dbReference type="PROSITE-ProRule" id="PRU00335"/>
    </source>
</evidence>
<dbReference type="InterPro" id="IPR023772">
    <property type="entry name" value="DNA-bd_HTH_TetR-type_CS"/>
</dbReference>
<dbReference type="AlphaFoldDB" id="A0A1Q4P3K8"/>
<evidence type="ECO:0000259" key="3">
    <source>
        <dbReference type="PROSITE" id="PS50977"/>
    </source>
</evidence>
<keyword evidence="1 2" id="KW-0238">DNA-binding</keyword>
<organism evidence="4 5">
    <name type="scientific">Serratia marcescens</name>
    <dbReference type="NCBI Taxonomy" id="615"/>
    <lineage>
        <taxon>Bacteria</taxon>
        <taxon>Pseudomonadati</taxon>
        <taxon>Pseudomonadota</taxon>
        <taxon>Gammaproteobacteria</taxon>
        <taxon>Enterobacterales</taxon>
        <taxon>Yersiniaceae</taxon>
        <taxon>Serratia</taxon>
    </lineage>
</organism>
<protein>
    <submittedName>
        <fullName evidence="4">Transcriptional regulator</fullName>
    </submittedName>
</protein>
<dbReference type="PROSITE" id="PS50977">
    <property type="entry name" value="HTH_TETR_2"/>
    <property type="match status" value="1"/>
</dbReference>
<reference evidence="4 5" key="1">
    <citation type="submission" date="2016-09" db="EMBL/GenBank/DDBJ databases">
        <title>Serratia marcescens MSU-97 and epiphytic antimycotic-producing bacteria.</title>
        <authorList>
            <person name="Matilla M.A."/>
        </authorList>
    </citation>
    <scope>NUCLEOTIDE SEQUENCE [LARGE SCALE GENOMIC DNA]</scope>
    <source>
        <strain evidence="4 5">MSU-97</strain>
    </source>
</reference>
<dbReference type="SUPFAM" id="SSF46689">
    <property type="entry name" value="Homeodomain-like"/>
    <property type="match status" value="1"/>
</dbReference>
<gene>
    <name evidence="4" type="ORF">BHU62_04665</name>
</gene>
<dbReference type="InterPro" id="IPR009057">
    <property type="entry name" value="Homeodomain-like_sf"/>
</dbReference>
<dbReference type="Gene3D" id="1.10.357.10">
    <property type="entry name" value="Tetracycline Repressor, domain 2"/>
    <property type="match status" value="1"/>
</dbReference>
<evidence type="ECO:0000256" key="1">
    <source>
        <dbReference type="ARBA" id="ARBA00023125"/>
    </source>
</evidence>
<evidence type="ECO:0000313" key="5">
    <source>
        <dbReference type="Proteomes" id="UP000185770"/>
    </source>
</evidence>
<feature type="domain" description="HTH tetR-type" evidence="3">
    <location>
        <begin position="16"/>
        <end position="76"/>
    </location>
</feature>
<dbReference type="GO" id="GO:0000976">
    <property type="term" value="F:transcription cis-regulatory region binding"/>
    <property type="evidence" value="ECO:0007669"/>
    <property type="project" value="TreeGrafter"/>
</dbReference>
<feature type="DNA-binding region" description="H-T-H motif" evidence="2">
    <location>
        <begin position="39"/>
        <end position="58"/>
    </location>
</feature>
<dbReference type="SUPFAM" id="SSF48498">
    <property type="entry name" value="Tetracyclin repressor-like, C-terminal domain"/>
    <property type="match status" value="1"/>
</dbReference>
<dbReference type="EMBL" id="MJAO01000004">
    <property type="protein sequence ID" value="OKB67738.1"/>
    <property type="molecule type" value="Genomic_DNA"/>
</dbReference>
<accession>A0A1Q4P3K8</accession>
<proteinExistence type="predicted"/>
<dbReference type="OrthoDB" id="2356263at2"/>
<evidence type="ECO:0000313" key="4">
    <source>
        <dbReference type="EMBL" id="OKB67738.1"/>
    </source>
</evidence>
<dbReference type="PANTHER" id="PTHR30055">
    <property type="entry name" value="HTH-TYPE TRANSCRIPTIONAL REGULATOR RUTR"/>
    <property type="match status" value="1"/>
</dbReference>
<dbReference type="InterPro" id="IPR050109">
    <property type="entry name" value="HTH-type_TetR-like_transc_reg"/>
</dbReference>
<dbReference type="InterPro" id="IPR036271">
    <property type="entry name" value="Tet_transcr_reg_TetR-rel_C_sf"/>
</dbReference>
<sequence>MSASVHHQAAGRARGEQTRRQLLAAAIELFGEYGLQGATTRDIAQRAGQNIAAITYYFSSKEGLYLAVAQSLADFIQQVFAPLAAEVDRFRRLPAERRSPDAALRLLQRGLLAFSELMTQPHTLNLSKIMSREQLAPTDAYPLIHRQVIAPMHERLCRLLSAATGLDENSTRIVLHTHALVGEVLSFRVAQETIRRQAGWQEIGEREAAQIGAVLSEHIEILVVGLRQRHGA</sequence>
<dbReference type="Proteomes" id="UP000185770">
    <property type="component" value="Unassembled WGS sequence"/>
</dbReference>
<dbReference type="RefSeq" id="WP_073529447.1">
    <property type="nucleotide sequence ID" value="NZ_MJAO01000004.1"/>
</dbReference>